<protein>
    <submittedName>
        <fullName evidence="2">Uncharacterized conserved protein, tellurite resistance protein B (TerB) family</fullName>
    </submittedName>
</protein>
<dbReference type="RefSeq" id="WP_165769567.1">
    <property type="nucleotide sequence ID" value="NZ_FYEH01000007.1"/>
</dbReference>
<sequence>MFGFFEKLLAGASRDQVAVQDDKPHQLAAAALLVEAATADGEFAASERDRISRLLVDRFGLGPFEAATLLEQAEKRAKEGSDWQGFTRVLKEAYGPEGRIAIVEMLWEVVLADGSLDDFEAALMRQLPSLLYVSDRENAEARARVRARLEAKDG</sequence>
<dbReference type="CDD" id="cd07313">
    <property type="entry name" value="terB_like_2"/>
    <property type="match status" value="1"/>
</dbReference>
<feature type="domain" description="Co-chaperone DjlA N-terminal" evidence="1">
    <location>
        <begin position="26"/>
        <end position="143"/>
    </location>
</feature>
<dbReference type="SUPFAM" id="SSF158682">
    <property type="entry name" value="TerB-like"/>
    <property type="match status" value="1"/>
</dbReference>
<dbReference type="Proteomes" id="UP000197065">
    <property type="component" value="Unassembled WGS sequence"/>
</dbReference>
<dbReference type="InterPro" id="IPR029024">
    <property type="entry name" value="TerB-like"/>
</dbReference>
<organism evidence="2 3">
    <name type="scientific">Arboricoccus pini</name>
    <dbReference type="NCBI Taxonomy" id="1963835"/>
    <lineage>
        <taxon>Bacteria</taxon>
        <taxon>Pseudomonadati</taxon>
        <taxon>Pseudomonadota</taxon>
        <taxon>Alphaproteobacteria</taxon>
        <taxon>Geminicoccales</taxon>
        <taxon>Geminicoccaceae</taxon>
        <taxon>Arboricoccus</taxon>
    </lineage>
</organism>
<evidence type="ECO:0000313" key="3">
    <source>
        <dbReference type="Proteomes" id="UP000197065"/>
    </source>
</evidence>
<dbReference type="EMBL" id="FYEH01000007">
    <property type="protein sequence ID" value="SNB69615.1"/>
    <property type="molecule type" value="Genomic_DNA"/>
</dbReference>
<dbReference type="Gene3D" id="1.10.3680.10">
    <property type="entry name" value="TerB-like"/>
    <property type="match status" value="1"/>
</dbReference>
<dbReference type="InterPro" id="IPR007791">
    <property type="entry name" value="DjlA_N"/>
</dbReference>
<dbReference type="AlphaFoldDB" id="A0A212RC34"/>
<evidence type="ECO:0000313" key="2">
    <source>
        <dbReference type="EMBL" id="SNB69615.1"/>
    </source>
</evidence>
<evidence type="ECO:0000259" key="1">
    <source>
        <dbReference type="Pfam" id="PF05099"/>
    </source>
</evidence>
<dbReference type="Pfam" id="PF05099">
    <property type="entry name" value="TerB"/>
    <property type="match status" value="1"/>
</dbReference>
<reference evidence="2 3" key="1">
    <citation type="submission" date="2017-06" db="EMBL/GenBank/DDBJ databases">
        <authorList>
            <person name="Kim H.J."/>
            <person name="Triplett B.A."/>
        </authorList>
    </citation>
    <scope>NUCLEOTIDE SEQUENCE [LARGE SCALE GENOMIC DNA]</scope>
    <source>
        <strain evidence="2 3">B29T1</strain>
    </source>
</reference>
<accession>A0A212RC34</accession>
<keyword evidence="3" id="KW-1185">Reference proteome</keyword>
<proteinExistence type="predicted"/>
<name>A0A212RC34_9PROT</name>
<gene>
    <name evidence="2" type="ORF">SAMN07250955_10720</name>
</gene>